<dbReference type="InterPro" id="IPR036922">
    <property type="entry name" value="Rieske_2Fe-2S_sf"/>
</dbReference>
<dbReference type="EMBL" id="PVWG01000004">
    <property type="protein sequence ID" value="PSB21020.1"/>
    <property type="molecule type" value="Genomic_DNA"/>
</dbReference>
<evidence type="ECO:0000259" key="7">
    <source>
        <dbReference type="PROSITE" id="PS51296"/>
    </source>
</evidence>
<dbReference type="Proteomes" id="UP000238634">
    <property type="component" value="Unassembled WGS sequence"/>
</dbReference>
<evidence type="ECO:0000256" key="5">
    <source>
        <dbReference type="ARBA" id="ARBA00023157"/>
    </source>
</evidence>
<dbReference type="GO" id="GO:0046872">
    <property type="term" value="F:metal ion binding"/>
    <property type="evidence" value="ECO:0007669"/>
    <property type="project" value="UniProtKB-KW"/>
</dbReference>
<evidence type="ECO:0000313" key="9">
    <source>
        <dbReference type="Proteomes" id="UP000238634"/>
    </source>
</evidence>
<evidence type="ECO:0000256" key="3">
    <source>
        <dbReference type="ARBA" id="ARBA00023004"/>
    </source>
</evidence>
<protein>
    <submittedName>
        <fullName evidence="8">(2Fe-2S)-binding protein</fullName>
    </submittedName>
</protein>
<comment type="cofactor">
    <cofactor evidence="6">
        <name>[2Fe-2S] cluster</name>
        <dbReference type="ChEBI" id="CHEBI:190135"/>
    </cofactor>
</comment>
<gene>
    <name evidence="8" type="ORF">C7B65_05950</name>
</gene>
<dbReference type="GO" id="GO:0016020">
    <property type="term" value="C:membrane"/>
    <property type="evidence" value="ECO:0007669"/>
    <property type="project" value="InterPro"/>
</dbReference>
<evidence type="ECO:0000313" key="8">
    <source>
        <dbReference type="EMBL" id="PSB21020.1"/>
    </source>
</evidence>
<proteinExistence type="predicted"/>
<dbReference type="Pfam" id="PF00355">
    <property type="entry name" value="Rieske"/>
    <property type="match status" value="1"/>
</dbReference>
<dbReference type="PRINTS" id="PR00162">
    <property type="entry name" value="RIESKE"/>
</dbReference>
<dbReference type="GO" id="GO:0016705">
    <property type="term" value="F:oxidoreductase activity, acting on paired donors, with incorporation or reduction of molecular oxygen"/>
    <property type="evidence" value="ECO:0007669"/>
    <property type="project" value="UniProtKB-ARBA"/>
</dbReference>
<keyword evidence="9" id="KW-1185">Reference proteome</keyword>
<evidence type="ECO:0000256" key="1">
    <source>
        <dbReference type="ARBA" id="ARBA00022714"/>
    </source>
</evidence>
<dbReference type="InterPro" id="IPR017941">
    <property type="entry name" value="Rieske_2Fe-2S"/>
</dbReference>
<dbReference type="GO" id="GO:0004497">
    <property type="term" value="F:monooxygenase activity"/>
    <property type="evidence" value="ECO:0007669"/>
    <property type="project" value="UniProtKB-ARBA"/>
</dbReference>
<organism evidence="8 9">
    <name type="scientific">Phormidesmis priestleyi ULC007</name>
    <dbReference type="NCBI Taxonomy" id="1920490"/>
    <lineage>
        <taxon>Bacteria</taxon>
        <taxon>Bacillati</taxon>
        <taxon>Cyanobacteriota</taxon>
        <taxon>Cyanophyceae</taxon>
        <taxon>Leptolyngbyales</taxon>
        <taxon>Leptolyngbyaceae</taxon>
        <taxon>Phormidesmis</taxon>
    </lineage>
</organism>
<dbReference type="AlphaFoldDB" id="A0A2T1DKJ4"/>
<dbReference type="STRING" id="1920490.GCA_001895925_03570"/>
<dbReference type="GO" id="GO:0051537">
    <property type="term" value="F:2 iron, 2 sulfur cluster binding"/>
    <property type="evidence" value="ECO:0007669"/>
    <property type="project" value="UniProtKB-KW"/>
</dbReference>
<keyword evidence="1" id="KW-0001">2Fe-2S</keyword>
<dbReference type="SUPFAM" id="SSF50022">
    <property type="entry name" value="ISP domain"/>
    <property type="match status" value="1"/>
</dbReference>
<keyword evidence="2" id="KW-0479">Metal-binding</keyword>
<feature type="domain" description="Rieske" evidence="7">
    <location>
        <begin position="51"/>
        <end position="153"/>
    </location>
</feature>
<evidence type="ECO:0000256" key="2">
    <source>
        <dbReference type="ARBA" id="ARBA00022723"/>
    </source>
</evidence>
<keyword evidence="3" id="KW-0408">Iron</keyword>
<sequence length="167" mass="17838">MAGSATAAIALGYLLPAGSVELTLEELCTASPLNSRCKDYLPGVQAKDERGQPIQVNQLLPTVPPGSRVAAKGLPNPPIVYLVVTNPPMIAEYAISSVCTHLGCTVAWKADQNQFVCPCHGSRYDNQGRVVHGPARRNLGLLTVVVKQNQVRLVDHQPAIDPRVKAP</sequence>
<dbReference type="PROSITE" id="PS51296">
    <property type="entry name" value="RIESKE"/>
    <property type="match status" value="1"/>
</dbReference>
<comment type="caution">
    <text evidence="8">The sequence shown here is derived from an EMBL/GenBank/DDBJ whole genome shotgun (WGS) entry which is preliminary data.</text>
</comment>
<accession>A0A2T1DKJ4</accession>
<keyword evidence="5" id="KW-1015">Disulfide bond</keyword>
<dbReference type="OrthoDB" id="9767869at2"/>
<evidence type="ECO:0000256" key="6">
    <source>
        <dbReference type="ARBA" id="ARBA00034078"/>
    </source>
</evidence>
<dbReference type="InterPro" id="IPR014349">
    <property type="entry name" value="Rieske_Fe-S_prot"/>
</dbReference>
<keyword evidence="4" id="KW-0411">Iron-sulfur</keyword>
<reference evidence="8 9" key="2">
    <citation type="submission" date="2018-03" db="EMBL/GenBank/DDBJ databases">
        <title>The ancient ancestry and fast evolution of plastids.</title>
        <authorList>
            <person name="Moore K.R."/>
            <person name="Magnabosco C."/>
            <person name="Momper L."/>
            <person name="Gold D.A."/>
            <person name="Bosak T."/>
            <person name="Fournier G.P."/>
        </authorList>
    </citation>
    <scope>NUCLEOTIDE SEQUENCE [LARGE SCALE GENOMIC DNA]</scope>
    <source>
        <strain evidence="8 9">ULC007</strain>
    </source>
</reference>
<evidence type="ECO:0000256" key="4">
    <source>
        <dbReference type="ARBA" id="ARBA00023014"/>
    </source>
</evidence>
<reference evidence="8 9" key="1">
    <citation type="submission" date="2018-02" db="EMBL/GenBank/DDBJ databases">
        <authorList>
            <person name="Cohen D.B."/>
            <person name="Kent A.D."/>
        </authorList>
    </citation>
    <scope>NUCLEOTIDE SEQUENCE [LARGE SCALE GENOMIC DNA]</scope>
    <source>
        <strain evidence="8 9">ULC007</strain>
    </source>
</reference>
<dbReference type="InterPro" id="IPR005805">
    <property type="entry name" value="Rieske_Fe-S_prot_C"/>
</dbReference>
<dbReference type="PANTHER" id="PTHR10134">
    <property type="entry name" value="CYTOCHROME B-C1 COMPLEX SUBUNIT RIESKE, MITOCHONDRIAL"/>
    <property type="match status" value="1"/>
</dbReference>
<name>A0A2T1DKJ4_9CYAN</name>
<dbReference type="Gene3D" id="2.102.10.10">
    <property type="entry name" value="Rieske [2Fe-2S] iron-sulphur domain"/>
    <property type="match status" value="1"/>
</dbReference>